<evidence type="ECO:0000313" key="1">
    <source>
        <dbReference type="EMBL" id="OIR01324.1"/>
    </source>
</evidence>
<gene>
    <name evidence="1" type="ORF">GALL_166120</name>
</gene>
<name>A0A1J5SI05_9ZZZZ</name>
<protein>
    <submittedName>
        <fullName evidence="1">Uncharacterized protein</fullName>
    </submittedName>
</protein>
<dbReference type="AlphaFoldDB" id="A0A1J5SI05"/>
<accession>A0A1J5SI05</accession>
<organism evidence="1">
    <name type="scientific">mine drainage metagenome</name>
    <dbReference type="NCBI Taxonomy" id="410659"/>
    <lineage>
        <taxon>unclassified sequences</taxon>
        <taxon>metagenomes</taxon>
        <taxon>ecological metagenomes</taxon>
    </lineage>
</organism>
<comment type="caution">
    <text evidence="1">The sequence shown here is derived from an EMBL/GenBank/DDBJ whole genome shotgun (WGS) entry which is preliminary data.</text>
</comment>
<sequence length="227" mass="25982">MNVSPHISVNKLGEYIFATPAKKRSILKTIKFPSTFKNARYPEPKSAFLHFMADSTHNKETFEQKRHQLLTKAAVSDWEKNKRKCCLEAIDHLIACSETILVPYLKYVAEKGLSNTDYDTEIGGVTLHLKPDTLLVDKKTKKITGFFKLIFSKSRNVEWNEATISAGAIRNHVEKTFVIKLKPENCLVIDVFNRRKHNAPKFLQINKVHVKMACAEIADIWPTINKN</sequence>
<reference evidence="1" key="1">
    <citation type="submission" date="2016-10" db="EMBL/GenBank/DDBJ databases">
        <title>Sequence of Gallionella enrichment culture.</title>
        <authorList>
            <person name="Poehlein A."/>
            <person name="Muehling M."/>
            <person name="Daniel R."/>
        </authorList>
    </citation>
    <scope>NUCLEOTIDE SEQUENCE</scope>
</reference>
<dbReference type="EMBL" id="MLJW01000085">
    <property type="protein sequence ID" value="OIR01324.1"/>
    <property type="molecule type" value="Genomic_DNA"/>
</dbReference>
<proteinExistence type="predicted"/>